<dbReference type="InterPro" id="IPR000515">
    <property type="entry name" value="MetI-like"/>
</dbReference>
<evidence type="ECO:0000256" key="7">
    <source>
        <dbReference type="RuleBase" id="RU363032"/>
    </source>
</evidence>
<gene>
    <name evidence="9" type="ORF">SAMN05444274_11214</name>
</gene>
<evidence type="ECO:0000256" key="1">
    <source>
        <dbReference type="ARBA" id="ARBA00004651"/>
    </source>
</evidence>
<keyword evidence="10" id="KW-1185">Reference proteome</keyword>
<proteinExistence type="inferred from homology"/>
<feature type="transmembrane region" description="Helical" evidence="7">
    <location>
        <begin position="214"/>
        <end position="235"/>
    </location>
</feature>
<accession>A0A1M5FDE3</accession>
<dbReference type="OrthoDB" id="1098100at2"/>
<dbReference type="GO" id="GO:0055085">
    <property type="term" value="P:transmembrane transport"/>
    <property type="evidence" value="ECO:0007669"/>
    <property type="project" value="InterPro"/>
</dbReference>
<protein>
    <submittedName>
        <fullName evidence="9">NitT/TauT family transport system permease protein</fullName>
    </submittedName>
</protein>
<dbReference type="Gene3D" id="1.10.3720.10">
    <property type="entry name" value="MetI-like"/>
    <property type="match status" value="1"/>
</dbReference>
<dbReference type="CDD" id="cd06261">
    <property type="entry name" value="TM_PBP2"/>
    <property type="match status" value="1"/>
</dbReference>
<evidence type="ECO:0000259" key="8">
    <source>
        <dbReference type="PROSITE" id="PS50928"/>
    </source>
</evidence>
<feature type="domain" description="ABC transmembrane type-1" evidence="8">
    <location>
        <begin position="59"/>
        <end position="239"/>
    </location>
</feature>
<dbReference type="GO" id="GO:0005886">
    <property type="term" value="C:plasma membrane"/>
    <property type="evidence" value="ECO:0007669"/>
    <property type="project" value="UniProtKB-SubCell"/>
</dbReference>
<comment type="similarity">
    <text evidence="7">Belongs to the binding-protein-dependent transport system permease family.</text>
</comment>
<organism evidence="9 10">
    <name type="scientific">Mariniphaga anaerophila</name>
    <dbReference type="NCBI Taxonomy" id="1484053"/>
    <lineage>
        <taxon>Bacteria</taxon>
        <taxon>Pseudomonadati</taxon>
        <taxon>Bacteroidota</taxon>
        <taxon>Bacteroidia</taxon>
        <taxon>Marinilabiliales</taxon>
        <taxon>Prolixibacteraceae</taxon>
        <taxon>Mariniphaga</taxon>
    </lineage>
</organism>
<feature type="transmembrane region" description="Helical" evidence="7">
    <location>
        <begin position="12"/>
        <end position="30"/>
    </location>
</feature>
<name>A0A1M5FDE3_9BACT</name>
<evidence type="ECO:0000256" key="3">
    <source>
        <dbReference type="ARBA" id="ARBA00022475"/>
    </source>
</evidence>
<dbReference type="RefSeq" id="WP_073003278.1">
    <property type="nucleotide sequence ID" value="NZ_FQUM01000012.1"/>
</dbReference>
<dbReference type="STRING" id="1484053.SAMN05444274_11214"/>
<dbReference type="PANTHER" id="PTHR30151">
    <property type="entry name" value="ALKANE SULFONATE ABC TRANSPORTER-RELATED, MEMBRANE SUBUNIT"/>
    <property type="match status" value="1"/>
</dbReference>
<dbReference type="SUPFAM" id="SSF161098">
    <property type="entry name" value="MetI-like"/>
    <property type="match status" value="1"/>
</dbReference>
<evidence type="ECO:0000313" key="10">
    <source>
        <dbReference type="Proteomes" id="UP000184164"/>
    </source>
</evidence>
<dbReference type="PROSITE" id="PS50928">
    <property type="entry name" value="ABC_TM1"/>
    <property type="match status" value="1"/>
</dbReference>
<keyword evidence="4 7" id="KW-0812">Transmembrane</keyword>
<dbReference type="InterPro" id="IPR035906">
    <property type="entry name" value="MetI-like_sf"/>
</dbReference>
<feature type="transmembrane region" description="Helical" evidence="7">
    <location>
        <begin position="63"/>
        <end position="86"/>
    </location>
</feature>
<dbReference type="Pfam" id="PF00528">
    <property type="entry name" value="BPD_transp_1"/>
    <property type="match status" value="1"/>
</dbReference>
<dbReference type="PANTHER" id="PTHR30151:SF0">
    <property type="entry name" value="ABC TRANSPORTER PERMEASE PROTEIN MJ0413-RELATED"/>
    <property type="match status" value="1"/>
</dbReference>
<keyword evidence="3" id="KW-1003">Cell membrane</keyword>
<evidence type="ECO:0000256" key="2">
    <source>
        <dbReference type="ARBA" id="ARBA00022448"/>
    </source>
</evidence>
<sequence>MKISITKKQYIGFISVAVMLAVWKLLALYFDSDFIVPHPEDTFLTVLKLFADSSFAAVVGTTVLRGLIGFVISFFLGVGIGIMAGISPGFNAFINPMLVTIRSTPVIALILLALIWFSPDAVPVFIAMLTMFPFICTNVVDGIKSVDSQLIEMARFYKTGKRRIVSEVYLPAIVPFIMSGASSAMGIGWRAIIIGEVLSQPQYGIGTKMQSAQTFLNVDAVIAWTLIAVLISFVFEKIIRWSEQKIVKWKA</sequence>
<evidence type="ECO:0000256" key="4">
    <source>
        <dbReference type="ARBA" id="ARBA00022692"/>
    </source>
</evidence>
<reference evidence="9 10" key="1">
    <citation type="submission" date="2016-11" db="EMBL/GenBank/DDBJ databases">
        <authorList>
            <person name="Jaros S."/>
            <person name="Januszkiewicz K."/>
            <person name="Wedrychowicz H."/>
        </authorList>
    </citation>
    <scope>NUCLEOTIDE SEQUENCE [LARGE SCALE GENOMIC DNA]</scope>
    <source>
        <strain evidence="9 10">DSM 26910</strain>
    </source>
</reference>
<feature type="transmembrane region" description="Helical" evidence="7">
    <location>
        <begin position="124"/>
        <end position="143"/>
    </location>
</feature>
<keyword evidence="5 7" id="KW-1133">Transmembrane helix</keyword>
<evidence type="ECO:0000313" key="9">
    <source>
        <dbReference type="EMBL" id="SHF89543.1"/>
    </source>
</evidence>
<evidence type="ECO:0000256" key="5">
    <source>
        <dbReference type="ARBA" id="ARBA00022989"/>
    </source>
</evidence>
<dbReference type="AlphaFoldDB" id="A0A1M5FDE3"/>
<comment type="subcellular location">
    <subcellularLocation>
        <location evidence="1 7">Cell membrane</location>
        <topology evidence="1 7">Multi-pass membrane protein</topology>
    </subcellularLocation>
</comment>
<dbReference type="Proteomes" id="UP000184164">
    <property type="component" value="Unassembled WGS sequence"/>
</dbReference>
<feature type="transmembrane region" description="Helical" evidence="7">
    <location>
        <begin position="98"/>
        <end position="118"/>
    </location>
</feature>
<evidence type="ECO:0000256" key="6">
    <source>
        <dbReference type="ARBA" id="ARBA00023136"/>
    </source>
</evidence>
<keyword evidence="6 7" id="KW-0472">Membrane</keyword>
<feature type="transmembrane region" description="Helical" evidence="7">
    <location>
        <begin position="164"/>
        <end position="194"/>
    </location>
</feature>
<keyword evidence="2 7" id="KW-0813">Transport</keyword>
<dbReference type="EMBL" id="FQUM01000012">
    <property type="protein sequence ID" value="SHF89543.1"/>
    <property type="molecule type" value="Genomic_DNA"/>
</dbReference>